<feature type="signal peptide" evidence="1">
    <location>
        <begin position="1"/>
        <end position="24"/>
    </location>
</feature>
<feature type="chain" id="PRO_5019385847" description="Alkaline proteinase inhibitor/ Outer membrane lipoprotein Omp19 domain-containing protein" evidence="1">
    <location>
        <begin position="25"/>
        <end position="117"/>
    </location>
</feature>
<evidence type="ECO:0000313" key="2">
    <source>
        <dbReference type="EMBL" id="VCU09419.1"/>
    </source>
</evidence>
<dbReference type="Proteomes" id="UP000289200">
    <property type="component" value="Unassembled WGS sequence"/>
</dbReference>
<organism evidence="2 3">
    <name type="scientific">Rhodoplanes serenus</name>
    <dbReference type="NCBI Taxonomy" id="200615"/>
    <lineage>
        <taxon>Bacteria</taxon>
        <taxon>Pseudomonadati</taxon>
        <taxon>Pseudomonadota</taxon>
        <taxon>Alphaproteobacteria</taxon>
        <taxon>Hyphomicrobiales</taxon>
        <taxon>Nitrobacteraceae</taxon>
        <taxon>Rhodoplanes</taxon>
    </lineage>
</organism>
<accession>A0A447CW22</accession>
<dbReference type="AlphaFoldDB" id="A0A447CW22"/>
<proteinExistence type="predicted"/>
<gene>
    <name evidence="2" type="ORF">RHODGE_RHODGE_02592</name>
</gene>
<reference evidence="3" key="1">
    <citation type="submission" date="2018-10" db="EMBL/GenBank/DDBJ databases">
        <authorList>
            <person name="Peiro R."/>
            <person name="Begona"/>
            <person name="Cbmso G."/>
            <person name="Lopez M."/>
            <person name="Gonzalez S."/>
            <person name="Sacristan E."/>
            <person name="Castillo E."/>
        </authorList>
    </citation>
    <scope>NUCLEOTIDE SEQUENCE [LARGE SCALE GENOMIC DNA]</scope>
</reference>
<comment type="caution">
    <text evidence="2">The sequence shown here is derived from an EMBL/GenBank/DDBJ whole genome shotgun (WGS) entry which is preliminary data.</text>
</comment>
<evidence type="ECO:0000256" key="1">
    <source>
        <dbReference type="SAM" id="SignalP"/>
    </source>
</evidence>
<dbReference type="RefSeq" id="WP_244601596.1">
    <property type="nucleotide sequence ID" value="NZ_NPEW01000038.1"/>
</dbReference>
<dbReference type="EMBL" id="UWOC01000147">
    <property type="protein sequence ID" value="VCU09419.1"/>
    <property type="molecule type" value="Genomic_DNA"/>
</dbReference>
<protein>
    <recommendedName>
        <fullName evidence="4">Alkaline proteinase inhibitor/ Outer membrane lipoprotein Omp19 domain-containing protein</fullName>
    </recommendedName>
</protein>
<evidence type="ECO:0000313" key="3">
    <source>
        <dbReference type="Proteomes" id="UP000289200"/>
    </source>
</evidence>
<evidence type="ECO:0008006" key="4">
    <source>
        <dbReference type="Google" id="ProtNLM"/>
    </source>
</evidence>
<keyword evidence="1" id="KW-0732">Signal</keyword>
<keyword evidence="3" id="KW-1185">Reference proteome</keyword>
<name>A0A447CW22_9BRAD</name>
<sequence length="117" mass="12330">MRTICAAGAVAMALVTGGATGALAQVQGVDLNGRWLCVANCLGGVGSTAFITQYGTQLNVINDAGVPSSGWVEYPGRIWVAGAWQGAVYSPDGMTIQFDKGTIWQRPPEPPPPRRRR</sequence>